<evidence type="ECO:0000313" key="2">
    <source>
        <dbReference type="EMBL" id="AIF98428.1"/>
    </source>
</evidence>
<dbReference type="EMBL" id="CP008849">
    <property type="protein sequence ID" value="AIF98428.1"/>
    <property type="molecule type" value="Genomic_DNA"/>
</dbReference>
<sequence length="78" mass="8809">MPIKKWAAQYGIAFPIIFVLLAGVQYLKGQTLGYSVEFGVIWTVISLSIFAARRAYNFRKNIACQVCNDIPNQNENQP</sequence>
<evidence type="ECO:0000256" key="1">
    <source>
        <dbReference type="SAM" id="Phobius"/>
    </source>
</evidence>
<keyword evidence="1" id="KW-0472">Membrane</keyword>
<keyword evidence="4" id="KW-1185">Reference proteome</keyword>
<reference evidence="2 4" key="1">
    <citation type="submission" date="2014-06" db="EMBL/GenBank/DDBJ databases">
        <title>Genomes of Alteromonas australica, a world apart.</title>
        <authorList>
            <person name="Gonzaga A."/>
            <person name="Lopez-Perez M."/>
            <person name="Rodriguez-Valera F."/>
        </authorList>
    </citation>
    <scope>NUCLEOTIDE SEQUENCE [LARGE SCALE GENOMIC DNA]</scope>
    <source>
        <strain evidence="2 4">H 17</strain>
    </source>
</reference>
<dbReference type="Proteomes" id="UP000056090">
    <property type="component" value="Chromosome"/>
</dbReference>
<evidence type="ECO:0000313" key="5">
    <source>
        <dbReference type="Proteomes" id="UP000263517"/>
    </source>
</evidence>
<name>A0A075NY89_9ALTE</name>
<evidence type="ECO:0000313" key="3">
    <source>
        <dbReference type="EMBL" id="HAW74416.1"/>
    </source>
</evidence>
<evidence type="ECO:0000313" key="4">
    <source>
        <dbReference type="Proteomes" id="UP000056090"/>
    </source>
</evidence>
<keyword evidence="1" id="KW-1133">Transmembrane helix</keyword>
<dbReference type="STRING" id="589873.EP12_06950"/>
<feature type="transmembrane region" description="Helical" evidence="1">
    <location>
        <begin position="7"/>
        <end position="26"/>
    </location>
</feature>
<gene>
    <name evidence="3" type="ORF">DCW74_01625</name>
    <name evidence="2" type="ORF">EP13_06830</name>
</gene>
<dbReference type="eggNOG" id="ENOG503346Z">
    <property type="taxonomic scope" value="Bacteria"/>
</dbReference>
<dbReference type="GeneID" id="78254626"/>
<dbReference type="AlphaFoldDB" id="A0A075NY89"/>
<organism evidence="2 4">
    <name type="scientific">Alteromonas australica</name>
    <dbReference type="NCBI Taxonomy" id="589873"/>
    <lineage>
        <taxon>Bacteria</taxon>
        <taxon>Pseudomonadati</taxon>
        <taxon>Pseudomonadota</taxon>
        <taxon>Gammaproteobacteria</taxon>
        <taxon>Alteromonadales</taxon>
        <taxon>Alteromonadaceae</taxon>
        <taxon>Alteromonas/Salinimonas group</taxon>
        <taxon>Alteromonas</taxon>
    </lineage>
</organism>
<accession>A0A075NY89</accession>
<proteinExistence type="predicted"/>
<reference evidence="3 5" key="2">
    <citation type="journal article" date="2018" name="Nat. Biotechnol.">
        <title>A standardized bacterial taxonomy based on genome phylogeny substantially revises the tree of life.</title>
        <authorList>
            <person name="Parks D.H."/>
            <person name="Chuvochina M."/>
            <person name="Waite D.W."/>
            <person name="Rinke C."/>
            <person name="Skarshewski A."/>
            <person name="Chaumeil P.A."/>
            <person name="Hugenholtz P."/>
        </authorList>
    </citation>
    <scope>NUCLEOTIDE SEQUENCE [LARGE SCALE GENOMIC DNA]</scope>
    <source>
        <strain evidence="3">UBA11978</strain>
    </source>
</reference>
<protein>
    <submittedName>
        <fullName evidence="2">Uncharacterized protein</fullName>
    </submittedName>
</protein>
<feature type="transmembrane region" description="Helical" evidence="1">
    <location>
        <begin position="32"/>
        <end position="52"/>
    </location>
</feature>
<keyword evidence="1" id="KW-0812">Transmembrane</keyword>
<dbReference type="KEGG" id="aal:EP13_06830"/>
<dbReference type="EMBL" id="DNAN01000057">
    <property type="protein sequence ID" value="HAW74416.1"/>
    <property type="molecule type" value="Genomic_DNA"/>
</dbReference>
<dbReference type="RefSeq" id="WP_044056620.1">
    <property type="nucleotide sequence ID" value="NZ_CALBIY010000018.1"/>
</dbReference>
<dbReference type="Proteomes" id="UP000263517">
    <property type="component" value="Unassembled WGS sequence"/>
</dbReference>